<name>A0A4D6NUI4_VIGUN</name>
<proteinExistence type="predicted"/>
<dbReference type="EMBL" id="CP039355">
    <property type="protein sequence ID" value="QCE15935.1"/>
    <property type="molecule type" value="Genomic_DNA"/>
</dbReference>
<evidence type="ECO:0000313" key="3">
    <source>
        <dbReference type="EMBL" id="QCE15935.1"/>
    </source>
</evidence>
<evidence type="ECO:0000256" key="1">
    <source>
        <dbReference type="SAM" id="MobiDB-lite"/>
    </source>
</evidence>
<gene>
    <name evidence="2" type="ORF">DEO72_LG11g2947</name>
    <name evidence="3" type="ORF">DEO72_LG11g2948</name>
</gene>
<keyword evidence="4" id="KW-1185">Reference proteome</keyword>
<accession>A0A4D6NUI4</accession>
<dbReference type="AlphaFoldDB" id="A0A4D6NUI4"/>
<evidence type="ECO:0000313" key="4">
    <source>
        <dbReference type="Proteomes" id="UP000501690"/>
    </source>
</evidence>
<dbReference type="Proteomes" id="UP000501690">
    <property type="component" value="Linkage Group LG11"/>
</dbReference>
<dbReference type="EMBL" id="CP039355">
    <property type="protein sequence ID" value="QCE15934.1"/>
    <property type="molecule type" value="Genomic_DNA"/>
</dbReference>
<protein>
    <submittedName>
        <fullName evidence="3">Uncharacterized protein</fullName>
    </submittedName>
</protein>
<reference evidence="3 4" key="1">
    <citation type="submission" date="2019-04" db="EMBL/GenBank/DDBJ databases">
        <title>An improved genome assembly and genetic linkage map for asparagus bean, Vigna unguiculata ssp. sesquipedialis.</title>
        <authorList>
            <person name="Xia Q."/>
            <person name="Zhang R."/>
            <person name="Dong Y."/>
        </authorList>
    </citation>
    <scope>NUCLEOTIDE SEQUENCE [LARGE SCALE GENOMIC DNA]</scope>
    <source>
        <tissue evidence="3">Leaf</tissue>
    </source>
</reference>
<organism evidence="3 4">
    <name type="scientific">Vigna unguiculata</name>
    <name type="common">Cowpea</name>
    <dbReference type="NCBI Taxonomy" id="3917"/>
    <lineage>
        <taxon>Eukaryota</taxon>
        <taxon>Viridiplantae</taxon>
        <taxon>Streptophyta</taxon>
        <taxon>Embryophyta</taxon>
        <taxon>Tracheophyta</taxon>
        <taxon>Spermatophyta</taxon>
        <taxon>Magnoliopsida</taxon>
        <taxon>eudicotyledons</taxon>
        <taxon>Gunneridae</taxon>
        <taxon>Pentapetalae</taxon>
        <taxon>rosids</taxon>
        <taxon>fabids</taxon>
        <taxon>Fabales</taxon>
        <taxon>Fabaceae</taxon>
        <taxon>Papilionoideae</taxon>
        <taxon>50 kb inversion clade</taxon>
        <taxon>NPAAA clade</taxon>
        <taxon>indigoferoid/millettioid clade</taxon>
        <taxon>Phaseoleae</taxon>
        <taxon>Vigna</taxon>
    </lineage>
</organism>
<evidence type="ECO:0000313" key="2">
    <source>
        <dbReference type="EMBL" id="QCE15934.1"/>
    </source>
</evidence>
<feature type="region of interest" description="Disordered" evidence="1">
    <location>
        <begin position="20"/>
        <end position="41"/>
    </location>
</feature>
<feature type="compositionally biased region" description="Polar residues" evidence="1">
    <location>
        <begin position="20"/>
        <end position="38"/>
    </location>
</feature>
<sequence length="101" mass="11379">MIQTNWGDLMTHTGRASLTTQTGWSNPKTHTARTNPTTKMCEADPTTQTDQLHFLNSRVGTIRISKKGLTYGFKLDHSPCNKLNTKKELPLLSHKNADIRE</sequence>